<comment type="caution">
    <text evidence="2">The sequence shown here is derived from an EMBL/GenBank/DDBJ whole genome shotgun (WGS) entry which is preliminary data.</text>
</comment>
<reference evidence="2" key="1">
    <citation type="journal article" date="2022" name="IScience">
        <title>Evolution of zygomycete secretomes and the origins of terrestrial fungal ecologies.</title>
        <authorList>
            <person name="Chang Y."/>
            <person name="Wang Y."/>
            <person name="Mondo S."/>
            <person name="Ahrendt S."/>
            <person name="Andreopoulos W."/>
            <person name="Barry K."/>
            <person name="Beard J."/>
            <person name="Benny G.L."/>
            <person name="Blankenship S."/>
            <person name="Bonito G."/>
            <person name="Cuomo C."/>
            <person name="Desiro A."/>
            <person name="Gervers K.A."/>
            <person name="Hundley H."/>
            <person name="Kuo A."/>
            <person name="LaButti K."/>
            <person name="Lang B.F."/>
            <person name="Lipzen A."/>
            <person name="O'Donnell K."/>
            <person name="Pangilinan J."/>
            <person name="Reynolds N."/>
            <person name="Sandor L."/>
            <person name="Smith M.E."/>
            <person name="Tsang A."/>
            <person name="Grigoriev I.V."/>
            <person name="Stajich J.E."/>
            <person name="Spatafora J.W."/>
        </authorList>
    </citation>
    <scope>NUCLEOTIDE SEQUENCE</scope>
    <source>
        <strain evidence="2">RSA 2281</strain>
    </source>
</reference>
<dbReference type="EMBL" id="JAIXMP010000013">
    <property type="protein sequence ID" value="KAI9263151.1"/>
    <property type="molecule type" value="Genomic_DNA"/>
</dbReference>
<feature type="compositionally biased region" description="Acidic residues" evidence="1">
    <location>
        <begin position="196"/>
        <end position="207"/>
    </location>
</feature>
<feature type="compositionally biased region" description="Pro residues" evidence="1">
    <location>
        <begin position="259"/>
        <end position="269"/>
    </location>
</feature>
<name>A0AAD5K072_9FUNG</name>
<evidence type="ECO:0008006" key="4">
    <source>
        <dbReference type="Google" id="ProtNLM"/>
    </source>
</evidence>
<feature type="compositionally biased region" description="Low complexity" evidence="1">
    <location>
        <begin position="280"/>
        <end position="291"/>
    </location>
</feature>
<feature type="region of interest" description="Disordered" evidence="1">
    <location>
        <begin position="896"/>
        <end position="931"/>
    </location>
</feature>
<organism evidence="2 3">
    <name type="scientific">Phascolomyces articulosus</name>
    <dbReference type="NCBI Taxonomy" id="60185"/>
    <lineage>
        <taxon>Eukaryota</taxon>
        <taxon>Fungi</taxon>
        <taxon>Fungi incertae sedis</taxon>
        <taxon>Mucoromycota</taxon>
        <taxon>Mucoromycotina</taxon>
        <taxon>Mucoromycetes</taxon>
        <taxon>Mucorales</taxon>
        <taxon>Lichtheimiaceae</taxon>
        <taxon>Phascolomyces</taxon>
    </lineage>
</organism>
<dbReference type="InterPro" id="IPR019412">
    <property type="entry name" value="IML2/TPR_39"/>
</dbReference>
<dbReference type="Pfam" id="PF10300">
    <property type="entry name" value="Iml2-TPR_39"/>
    <property type="match status" value="1"/>
</dbReference>
<feature type="compositionally biased region" description="Basic and acidic residues" evidence="1">
    <location>
        <begin position="238"/>
        <end position="253"/>
    </location>
</feature>
<dbReference type="PANTHER" id="PTHR31859:SF1">
    <property type="entry name" value="TETRATRICOPEPTIDE REPEAT PROTEIN 39C"/>
    <property type="match status" value="1"/>
</dbReference>
<dbReference type="InterPro" id="IPR011990">
    <property type="entry name" value="TPR-like_helical_dom_sf"/>
</dbReference>
<feature type="compositionally biased region" description="Acidic residues" evidence="1">
    <location>
        <begin position="83"/>
        <end position="93"/>
    </location>
</feature>
<accession>A0AAD5K072</accession>
<feature type="compositionally biased region" description="Polar residues" evidence="1">
    <location>
        <begin position="1"/>
        <end position="13"/>
    </location>
</feature>
<evidence type="ECO:0000313" key="2">
    <source>
        <dbReference type="EMBL" id="KAI9263151.1"/>
    </source>
</evidence>
<dbReference type="Proteomes" id="UP001209540">
    <property type="component" value="Unassembled WGS sequence"/>
</dbReference>
<dbReference type="PANTHER" id="PTHR31859">
    <property type="entry name" value="TETRATRICOPEPTIDE REPEAT PROTEIN 39 FAMILY MEMBER"/>
    <property type="match status" value="1"/>
</dbReference>
<dbReference type="SUPFAM" id="SSF48452">
    <property type="entry name" value="TPR-like"/>
    <property type="match status" value="1"/>
</dbReference>
<feature type="compositionally biased region" description="Low complexity" evidence="1">
    <location>
        <begin position="148"/>
        <end position="158"/>
    </location>
</feature>
<feature type="compositionally biased region" description="Basic and acidic residues" evidence="1">
    <location>
        <begin position="45"/>
        <end position="61"/>
    </location>
</feature>
<gene>
    <name evidence="2" type="ORF">BDA99DRAFT_537164</name>
</gene>
<feature type="compositionally biased region" description="Polar residues" evidence="1">
    <location>
        <begin position="900"/>
        <end position="909"/>
    </location>
</feature>
<protein>
    <recommendedName>
        <fullName evidence="4">Tetratricopeptide repeat protein 39C</fullName>
    </recommendedName>
</protein>
<evidence type="ECO:0000313" key="3">
    <source>
        <dbReference type="Proteomes" id="UP001209540"/>
    </source>
</evidence>
<dbReference type="AlphaFoldDB" id="A0AAD5K072"/>
<feature type="compositionally biased region" description="Low complexity" evidence="1">
    <location>
        <begin position="34"/>
        <end position="44"/>
    </location>
</feature>
<feature type="region of interest" description="Disordered" evidence="1">
    <location>
        <begin position="1"/>
        <end position="307"/>
    </location>
</feature>
<proteinExistence type="predicted"/>
<evidence type="ECO:0000256" key="1">
    <source>
        <dbReference type="SAM" id="MobiDB-lite"/>
    </source>
</evidence>
<reference evidence="2" key="2">
    <citation type="submission" date="2023-02" db="EMBL/GenBank/DDBJ databases">
        <authorList>
            <consortium name="DOE Joint Genome Institute"/>
            <person name="Mondo S.J."/>
            <person name="Chang Y."/>
            <person name="Wang Y."/>
            <person name="Ahrendt S."/>
            <person name="Andreopoulos W."/>
            <person name="Barry K."/>
            <person name="Beard J."/>
            <person name="Benny G.L."/>
            <person name="Blankenship S."/>
            <person name="Bonito G."/>
            <person name="Cuomo C."/>
            <person name="Desiro A."/>
            <person name="Gervers K.A."/>
            <person name="Hundley H."/>
            <person name="Kuo A."/>
            <person name="LaButti K."/>
            <person name="Lang B.F."/>
            <person name="Lipzen A."/>
            <person name="O'Donnell K."/>
            <person name="Pangilinan J."/>
            <person name="Reynolds N."/>
            <person name="Sandor L."/>
            <person name="Smith M.W."/>
            <person name="Tsang A."/>
            <person name="Grigoriev I.V."/>
            <person name="Stajich J.E."/>
            <person name="Spatafora J.W."/>
        </authorList>
    </citation>
    <scope>NUCLEOTIDE SEQUENCE</scope>
    <source>
        <strain evidence="2">RSA 2281</strain>
    </source>
</reference>
<keyword evidence="3" id="KW-1185">Reference proteome</keyword>
<feature type="compositionally biased region" description="Basic and acidic residues" evidence="1">
    <location>
        <begin position="171"/>
        <end position="189"/>
    </location>
</feature>
<sequence length="931" mass="104519">MTSATNNDPQQDTPPVMNERKTGWRAIQIKAPGSSNNNTTNNNSKNEKKSETQKDEQKEGSSDNQQKQQGEQKQDGEQQKDDGEGDKDPDEKEEPSNNELSMVLSALRGTVASQKKSTPRENPLELTTAELQQQYAQRHVGEEPSSPRPTGTTSTTTRNARVDKIIAAAEAARDEAENKGYHMLDKIDTDTANAFVDDDDNDDDDEDQEKKKNEQGINGKSEPTTPVPAQFSPQQELTKMEKRRIELPADKNMADYVTPPTPGTPPPSDPAYSEQLKQVTPKTPSSPSTPSEESERAVKANTLSPREQEKYDTPMLQGMEAFFNNRFEEAEIAFQSKADEDPLYSLGLGAMSFIKALSTADPENAEKAIAQLTATYEFANDQIMAASAKKPLKDTVSHYITNLMGNNTTGLPTNTPPLPSEYMRGRPMFITNGALRAHVIKAECCLLMAMLYLTQETVVGYLKSGLNLRRAYNSYSLVWQEYKKMGQEFNRYLDKDTISAIQFGIGSVHILLSSLPAKILKIVSAFGWKADKHLGFALLKLCMDGQRIRSPLASMMLLAYYVTLMSYCPQVLTRELLEPSIEILLNAQQLFPNSALFLYYAGRISRLSRNIPLSTQSFMYTYQVSQGAAWAENGMSYLATHEMAFNCVVELDWASAALRTMELQDKHGSPAFNKYFYGTCMEMLGNRSEAILSFAEATTLFISQPKKKRTQIEQFVEHRVAFFEKSGYQDMDFVLPGYEVCYLWNMFSCMQPARLESCLEQVEKTLAIIYKREKKEYEVRTLELMPTLAPPDYYDQRAILLLVKAHILNCLGQSPDAIAHLNWIVDHKDRITYSKWVLPYAYWESGVVSWYMGELKRARALWTSALTHSGYDFEYRLAIQLNLAINHAIEMGVPDLPSPKVSSSQTTNNGRKRLPVTNPNPIHAAATAAQG</sequence>
<feature type="compositionally biased region" description="Basic and acidic residues" evidence="1">
    <location>
        <begin position="70"/>
        <end position="82"/>
    </location>
</feature>